<dbReference type="Gene3D" id="3.40.50.150">
    <property type="entry name" value="Vaccinia Virus protein VP39"/>
    <property type="match status" value="1"/>
</dbReference>
<dbReference type="CDD" id="cd02440">
    <property type="entry name" value="AdoMet_MTases"/>
    <property type="match status" value="1"/>
</dbReference>
<proteinExistence type="predicted"/>
<accession>A0ABV1KDP6</accession>
<dbReference type="InterPro" id="IPR029063">
    <property type="entry name" value="SAM-dependent_MTases_sf"/>
</dbReference>
<dbReference type="Pfam" id="PF08241">
    <property type="entry name" value="Methyltransf_11"/>
    <property type="match status" value="1"/>
</dbReference>
<sequence>MSIHPNELMTQNQRAWNEVAARHAEHNLDETKSRMATGEAAYLDPVFRRHMTDREIADKIVVQLNCNNGRELLSVLQLGARNGVGFDFSAEFIQQAQDIATVCDVDAEFVESNVYDIPSRFDGFADIVFVTVGALCWMPDLAKYFNVARRILKPGGELVVYETHPFLEMFKLDRDREPGEEIKMHYPYFSSEPFVSTAGLDYYGDEKYGEEITYWYHYNLTDIIGAVISSDFRITVFEEFEHELDSGYRELLSLEVRPPMTFIVVADKN</sequence>
<keyword evidence="2" id="KW-0808">Transferase</keyword>
<dbReference type="InterPro" id="IPR013216">
    <property type="entry name" value="Methyltransf_11"/>
</dbReference>
<gene>
    <name evidence="2" type="ORF">WIS52_19070</name>
</gene>
<organism evidence="2 3">
    <name type="scientific">Pseudonocardia nematodicida</name>
    <dbReference type="NCBI Taxonomy" id="1206997"/>
    <lineage>
        <taxon>Bacteria</taxon>
        <taxon>Bacillati</taxon>
        <taxon>Actinomycetota</taxon>
        <taxon>Actinomycetes</taxon>
        <taxon>Pseudonocardiales</taxon>
        <taxon>Pseudonocardiaceae</taxon>
        <taxon>Pseudonocardia</taxon>
    </lineage>
</organism>
<dbReference type="GO" id="GO:0008168">
    <property type="term" value="F:methyltransferase activity"/>
    <property type="evidence" value="ECO:0007669"/>
    <property type="project" value="UniProtKB-KW"/>
</dbReference>
<evidence type="ECO:0000259" key="1">
    <source>
        <dbReference type="Pfam" id="PF08241"/>
    </source>
</evidence>
<dbReference type="Proteomes" id="UP001494902">
    <property type="component" value="Unassembled WGS sequence"/>
</dbReference>
<protein>
    <submittedName>
        <fullName evidence="2">Class I SAM-dependent methyltransferase</fullName>
        <ecNumber evidence="2">2.1.1.-</ecNumber>
    </submittedName>
</protein>
<dbReference type="SUPFAM" id="SSF53335">
    <property type="entry name" value="S-adenosyl-L-methionine-dependent methyltransferases"/>
    <property type="match status" value="1"/>
</dbReference>
<keyword evidence="2" id="KW-0489">Methyltransferase</keyword>
<dbReference type="EMBL" id="JBEDNQ010000008">
    <property type="protein sequence ID" value="MEQ3552580.1"/>
    <property type="molecule type" value="Genomic_DNA"/>
</dbReference>
<dbReference type="GO" id="GO:0032259">
    <property type="term" value="P:methylation"/>
    <property type="evidence" value="ECO:0007669"/>
    <property type="project" value="UniProtKB-KW"/>
</dbReference>
<evidence type="ECO:0000313" key="3">
    <source>
        <dbReference type="Proteomes" id="UP001494902"/>
    </source>
</evidence>
<keyword evidence="3" id="KW-1185">Reference proteome</keyword>
<reference evidence="2 3" key="1">
    <citation type="submission" date="2024-03" db="EMBL/GenBank/DDBJ databases">
        <title>Draft genome sequence of Pseudonocardia nematodicida JCM 31783.</title>
        <authorList>
            <person name="Butdee W."/>
            <person name="Duangmal K."/>
        </authorList>
    </citation>
    <scope>NUCLEOTIDE SEQUENCE [LARGE SCALE GENOMIC DNA]</scope>
    <source>
        <strain evidence="2 3">JCM 31783</strain>
    </source>
</reference>
<comment type="caution">
    <text evidence="2">The sequence shown here is derived from an EMBL/GenBank/DDBJ whole genome shotgun (WGS) entry which is preliminary data.</text>
</comment>
<name>A0ABV1KDP6_9PSEU</name>
<dbReference type="RefSeq" id="WP_349299656.1">
    <property type="nucleotide sequence ID" value="NZ_JBEDNQ010000008.1"/>
</dbReference>
<evidence type="ECO:0000313" key="2">
    <source>
        <dbReference type="EMBL" id="MEQ3552580.1"/>
    </source>
</evidence>
<dbReference type="EC" id="2.1.1.-" evidence="2"/>
<feature type="domain" description="Methyltransferase type 11" evidence="1">
    <location>
        <begin position="65"/>
        <end position="160"/>
    </location>
</feature>